<dbReference type="AlphaFoldDB" id="A0A2H3B8Z4"/>
<organism evidence="2 3">
    <name type="scientific">Armillaria solidipes</name>
    <dbReference type="NCBI Taxonomy" id="1076256"/>
    <lineage>
        <taxon>Eukaryota</taxon>
        <taxon>Fungi</taxon>
        <taxon>Dikarya</taxon>
        <taxon>Basidiomycota</taxon>
        <taxon>Agaricomycotina</taxon>
        <taxon>Agaricomycetes</taxon>
        <taxon>Agaricomycetidae</taxon>
        <taxon>Agaricales</taxon>
        <taxon>Marasmiineae</taxon>
        <taxon>Physalacriaceae</taxon>
        <taxon>Armillaria</taxon>
    </lineage>
</organism>
<evidence type="ECO:0000256" key="1">
    <source>
        <dbReference type="SAM" id="MobiDB-lite"/>
    </source>
</evidence>
<keyword evidence="3" id="KW-1185">Reference proteome</keyword>
<evidence type="ECO:0000313" key="2">
    <source>
        <dbReference type="EMBL" id="PBK62518.1"/>
    </source>
</evidence>
<feature type="region of interest" description="Disordered" evidence="1">
    <location>
        <begin position="31"/>
        <end position="54"/>
    </location>
</feature>
<dbReference type="EMBL" id="KZ293465">
    <property type="protein sequence ID" value="PBK62518.1"/>
    <property type="molecule type" value="Genomic_DNA"/>
</dbReference>
<feature type="compositionally biased region" description="Polar residues" evidence="1">
    <location>
        <begin position="43"/>
        <end position="54"/>
    </location>
</feature>
<protein>
    <submittedName>
        <fullName evidence="2">Uncharacterized protein</fullName>
    </submittedName>
</protein>
<gene>
    <name evidence="2" type="ORF">ARMSODRAFT_602570</name>
</gene>
<sequence length="91" mass="9885">MPVIDVLAEHSLANQIRSLIDHSVRTHKEGFEVRGKGEGRPPSSGTPCDSSNSEESCKAVAPSIPFPPILHFSCLPPIQRPSTCRPVKLSR</sequence>
<name>A0A2H3B8Z4_9AGAR</name>
<evidence type="ECO:0000313" key="3">
    <source>
        <dbReference type="Proteomes" id="UP000218334"/>
    </source>
</evidence>
<accession>A0A2H3B8Z4</accession>
<proteinExistence type="predicted"/>
<dbReference type="Proteomes" id="UP000218334">
    <property type="component" value="Unassembled WGS sequence"/>
</dbReference>
<reference evidence="3" key="1">
    <citation type="journal article" date="2017" name="Nat. Ecol. Evol.">
        <title>Genome expansion and lineage-specific genetic innovations in the forest pathogenic fungi Armillaria.</title>
        <authorList>
            <person name="Sipos G."/>
            <person name="Prasanna A.N."/>
            <person name="Walter M.C."/>
            <person name="O'Connor E."/>
            <person name="Balint B."/>
            <person name="Krizsan K."/>
            <person name="Kiss B."/>
            <person name="Hess J."/>
            <person name="Varga T."/>
            <person name="Slot J."/>
            <person name="Riley R."/>
            <person name="Boka B."/>
            <person name="Rigling D."/>
            <person name="Barry K."/>
            <person name="Lee J."/>
            <person name="Mihaltcheva S."/>
            <person name="LaButti K."/>
            <person name="Lipzen A."/>
            <person name="Waldron R."/>
            <person name="Moloney N.M."/>
            <person name="Sperisen C."/>
            <person name="Kredics L."/>
            <person name="Vagvoelgyi C."/>
            <person name="Patrignani A."/>
            <person name="Fitzpatrick D."/>
            <person name="Nagy I."/>
            <person name="Doyle S."/>
            <person name="Anderson J.B."/>
            <person name="Grigoriev I.V."/>
            <person name="Gueldener U."/>
            <person name="Muensterkoetter M."/>
            <person name="Nagy L.G."/>
        </authorList>
    </citation>
    <scope>NUCLEOTIDE SEQUENCE [LARGE SCALE GENOMIC DNA]</scope>
    <source>
        <strain evidence="3">28-4</strain>
    </source>
</reference>